<dbReference type="AlphaFoldDB" id="A0A1L3ZTU1"/>
<gene>
    <name evidence="1" type="ORF">BSL82_06815</name>
</gene>
<name>A0A1L3ZTU1_9SPHN</name>
<dbReference type="Gene3D" id="3.40.50.12580">
    <property type="match status" value="1"/>
</dbReference>
<accession>A0A1L3ZTU1</accession>
<dbReference type="RefSeq" id="WP_072596606.1">
    <property type="nucleotide sequence ID" value="NZ_CP018221.1"/>
</dbReference>
<organism evidence="1 2">
    <name type="scientific">Tardibacter chloracetimidivorans</name>
    <dbReference type="NCBI Taxonomy" id="1921510"/>
    <lineage>
        <taxon>Bacteria</taxon>
        <taxon>Pseudomonadati</taxon>
        <taxon>Pseudomonadota</taxon>
        <taxon>Alphaproteobacteria</taxon>
        <taxon>Sphingomonadales</taxon>
        <taxon>Sphingomonadaceae</taxon>
        <taxon>Tardibacter</taxon>
    </lineage>
</organism>
<dbReference type="GO" id="GO:0016020">
    <property type="term" value="C:membrane"/>
    <property type="evidence" value="ECO:0007669"/>
    <property type="project" value="InterPro"/>
</dbReference>
<dbReference type="GO" id="GO:0047355">
    <property type="term" value="F:CDP-glycerol glycerophosphotransferase activity"/>
    <property type="evidence" value="ECO:0007669"/>
    <property type="project" value="InterPro"/>
</dbReference>
<evidence type="ECO:0000313" key="1">
    <source>
        <dbReference type="EMBL" id="API59054.1"/>
    </source>
</evidence>
<evidence type="ECO:0008006" key="3">
    <source>
        <dbReference type="Google" id="ProtNLM"/>
    </source>
</evidence>
<dbReference type="OrthoDB" id="8437129at2"/>
<dbReference type="KEGG" id="sphj:BSL82_06815"/>
<keyword evidence="2" id="KW-1185">Reference proteome</keyword>
<dbReference type="Proteomes" id="UP000182063">
    <property type="component" value="Chromosome"/>
</dbReference>
<reference evidence="2" key="1">
    <citation type="submission" date="2016-11" db="EMBL/GenBank/DDBJ databases">
        <title>Complete Genome Sequence of alachlor-degrading Sphingomonas sp. strain JJ-A5.</title>
        <authorList>
            <person name="Lee H."/>
            <person name="Ka J.-O."/>
        </authorList>
    </citation>
    <scope>NUCLEOTIDE SEQUENCE [LARGE SCALE GENOMIC DNA]</scope>
    <source>
        <strain evidence="2">JJ-A5</strain>
    </source>
</reference>
<dbReference type="STRING" id="1921510.BSL82_06815"/>
<evidence type="ECO:0000313" key="2">
    <source>
        <dbReference type="Proteomes" id="UP000182063"/>
    </source>
</evidence>
<dbReference type="Pfam" id="PF04464">
    <property type="entry name" value="Glyphos_transf"/>
    <property type="match status" value="1"/>
</dbReference>
<proteinExistence type="predicted"/>
<sequence>MFFQHQAQHFQWKLYTKVSNDHKRRAGWKGGSYVARNQPGIGRASAAKKTVGFLLLGGMHHILHLVPAAASLSSGIEALVFVTSEEEASACRSLLSKLGKANVQVITLKLPSWLGFVGKLNAKWADLKVPILLSHRKRFRSLSALVVAERTSTLLKRIPGPKPFLIHIPHGAGDRAKGFEPRIKLFDHVIVAGEKDKDRMIKEGVVTASTCSVSGYIKAAAVHKISPNLPKLFDNNRDTVIYNPHFDEKLSSWWKYGKDIISYFKSQDKFNLIFAPHIRIVERLSREDICFIRSLSEDENILADLTSDRLFDMTYTRSADIYVGDVSSQVYEFIYEPRPCVFILPERVDYRQSPDYAHCRFGDVTFTPTDFFHALEISKQKHSAYKDAQQKGAREALGEISTASLDRAAAIITDLVCKSTH</sequence>
<dbReference type="EMBL" id="CP018221">
    <property type="protein sequence ID" value="API59054.1"/>
    <property type="molecule type" value="Genomic_DNA"/>
</dbReference>
<dbReference type="InterPro" id="IPR007554">
    <property type="entry name" value="Glycerophosphate_synth"/>
</dbReference>
<dbReference type="InterPro" id="IPR043148">
    <property type="entry name" value="TagF_C"/>
</dbReference>
<protein>
    <recommendedName>
        <fullName evidence="3">Glycosyl transferase</fullName>
    </recommendedName>
</protein>